<dbReference type="KEGG" id="lck:HN018_27820"/>
<evidence type="ECO:0000259" key="5">
    <source>
        <dbReference type="PROSITE" id="PS50932"/>
    </source>
</evidence>
<dbReference type="InterPro" id="IPR010982">
    <property type="entry name" value="Lambda_DNA-bd_dom_sf"/>
</dbReference>
<dbReference type="InterPro" id="IPR000843">
    <property type="entry name" value="HTH_LacI"/>
</dbReference>
<dbReference type="EMBL" id="CP053712">
    <property type="protein sequence ID" value="QKE93927.1"/>
    <property type="molecule type" value="Genomic_DNA"/>
</dbReference>
<dbReference type="GO" id="GO:0003700">
    <property type="term" value="F:DNA-binding transcription factor activity"/>
    <property type="evidence" value="ECO:0007669"/>
    <property type="project" value="TreeGrafter"/>
</dbReference>
<dbReference type="RefSeq" id="WP_171835209.1">
    <property type="nucleotide sequence ID" value="NZ_CP053712.1"/>
</dbReference>
<dbReference type="GO" id="GO:0000976">
    <property type="term" value="F:transcription cis-regulatory region binding"/>
    <property type="evidence" value="ECO:0007669"/>
    <property type="project" value="TreeGrafter"/>
</dbReference>
<dbReference type="Gene3D" id="3.40.50.2300">
    <property type="match status" value="2"/>
</dbReference>
<reference evidence="6 7" key="1">
    <citation type="journal article" date="2014" name="World J. Microbiol. Biotechnol.">
        <title>Biodiversity and physiological characteristics of Antarctic and Arctic lichens-associated bacteria.</title>
        <authorList>
            <person name="Lee Y.M."/>
            <person name="Kim E.H."/>
            <person name="Lee H.K."/>
            <person name="Hong S.G."/>
        </authorList>
    </citation>
    <scope>NUCLEOTIDE SEQUENCE [LARGE SCALE GENOMIC DNA]</scope>
    <source>
        <strain evidence="6 7">PAMC 26569</strain>
        <plasmid evidence="6">unnamed5</plasmid>
    </source>
</reference>
<organism evidence="6 7">
    <name type="scientific">Lichenicola cladoniae</name>
    <dbReference type="NCBI Taxonomy" id="1484109"/>
    <lineage>
        <taxon>Bacteria</taxon>
        <taxon>Pseudomonadati</taxon>
        <taxon>Pseudomonadota</taxon>
        <taxon>Alphaproteobacteria</taxon>
        <taxon>Acetobacterales</taxon>
        <taxon>Acetobacteraceae</taxon>
        <taxon>Lichenicola</taxon>
    </lineage>
</organism>
<dbReference type="Proteomes" id="UP000500767">
    <property type="component" value="Plasmid unnamed5"/>
</dbReference>
<accession>A0A6M8I0R6</accession>
<feature type="domain" description="HTH lacI-type" evidence="5">
    <location>
        <begin position="10"/>
        <end position="67"/>
    </location>
</feature>
<dbReference type="Gene3D" id="1.10.260.40">
    <property type="entry name" value="lambda repressor-like DNA-binding domains"/>
    <property type="match status" value="1"/>
</dbReference>
<evidence type="ECO:0000256" key="3">
    <source>
        <dbReference type="ARBA" id="ARBA00023125"/>
    </source>
</evidence>
<evidence type="ECO:0000313" key="7">
    <source>
        <dbReference type="Proteomes" id="UP000500767"/>
    </source>
</evidence>
<keyword evidence="2" id="KW-0805">Transcription regulation</keyword>
<dbReference type="SMART" id="SM00354">
    <property type="entry name" value="HTH_LACI"/>
    <property type="match status" value="1"/>
</dbReference>
<dbReference type="PROSITE" id="PS50932">
    <property type="entry name" value="HTH_LACI_2"/>
    <property type="match status" value="1"/>
</dbReference>
<dbReference type="PANTHER" id="PTHR30146:SF45">
    <property type="entry name" value="CATABOLITE REPRESSOR_ACTIVATOR"/>
    <property type="match status" value="1"/>
</dbReference>
<dbReference type="AlphaFoldDB" id="A0A6M8I0R6"/>
<dbReference type="SUPFAM" id="SSF47413">
    <property type="entry name" value="lambda repressor-like DNA-binding domains"/>
    <property type="match status" value="1"/>
</dbReference>
<dbReference type="PANTHER" id="PTHR30146">
    <property type="entry name" value="LACI-RELATED TRANSCRIPTIONAL REPRESSOR"/>
    <property type="match status" value="1"/>
</dbReference>
<gene>
    <name evidence="6" type="ORF">HN018_27820</name>
</gene>
<protein>
    <submittedName>
        <fullName evidence="6">Substrate-binding domain-containing protein</fullName>
    </submittedName>
</protein>
<dbReference type="SUPFAM" id="SSF53822">
    <property type="entry name" value="Periplasmic binding protein-like I"/>
    <property type="match status" value="1"/>
</dbReference>
<geneLocation type="plasmid" evidence="6 7">
    <name>unnamed5</name>
</geneLocation>
<name>A0A6M8I0R6_9PROT</name>
<evidence type="ECO:0000256" key="1">
    <source>
        <dbReference type="ARBA" id="ARBA00022491"/>
    </source>
</evidence>
<keyword evidence="1" id="KW-0678">Repressor</keyword>
<dbReference type="Pfam" id="PF13407">
    <property type="entry name" value="Peripla_BP_4"/>
    <property type="match status" value="1"/>
</dbReference>
<sequence>MNNRRLSRRPTIYDLADVVGTSPTAVSAVLNGTWRKRRISEALANRIRSAADAQGYAINLPASALRRETSRIIGMIVPKYDNRYFGAIAERFESMARERDLFPIITCTLRDPKLEEEAARAMISHQVTCIVATGATNPDRIADLCAPAGVRTINLDLPGHKAPSVISDNYTGAHNLTACILKRIEKRRDDGASLLFIGGRAHDHNTLERLRGFHAAHAEVGMAVSGDHVLPCGYAAEKAEKALDAFVAAGNLLPAGLFVNSTITFEGVVSWLRTRKRSRSTAPSIGCFDYDAFALCIEGTVGMVRQDVPKLVDAVFRLFDEEIRDDTRWIEIPPILVESGLRTRGRSSALSKKIA</sequence>
<proteinExistence type="predicted"/>
<keyword evidence="4" id="KW-0804">Transcription</keyword>
<evidence type="ECO:0000256" key="2">
    <source>
        <dbReference type="ARBA" id="ARBA00023015"/>
    </source>
</evidence>
<evidence type="ECO:0000256" key="4">
    <source>
        <dbReference type="ARBA" id="ARBA00023163"/>
    </source>
</evidence>
<keyword evidence="6" id="KW-0614">Plasmid</keyword>
<keyword evidence="7" id="KW-1185">Reference proteome</keyword>
<dbReference type="InterPro" id="IPR028082">
    <property type="entry name" value="Peripla_BP_I"/>
</dbReference>
<dbReference type="InterPro" id="IPR025997">
    <property type="entry name" value="SBP_2_dom"/>
</dbReference>
<keyword evidence="3" id="KW-0238">DNA-binding</keyword>
<evidence type="ECO:0000313" key="6">
    <source>
        <dbReference type="EMBL" id="QKE93927.1"/>
    </source>
</evidence>